<dbReference type="EMBL" id="CP053015">
    <property type="protein sequence ID" value="QJQ32050.1"/>
    <property type="molecule type" value="Genomic_DNA"/>
</dbReference>
<accession>A0A6M4AUF4</accession>
<dbReference type="KEGG" id="slan:GV829_05930"/>
<feature type="region of interest" description="Disordered" evidence="1">
    <location>
        <begin position="310"/>
        <end position="354"/>
    </location>
</feature>
<evidence type="ECO:0000256" key="1">
    <source>
        <dbReference type="SAM" id="MobiDB-lite"/>
    </source>
</evidence>
<sequence>MDDSKSGLSRRESLGLGASVLATAATSGLFATEAGATSRRHSSSRGIDFVSRIDFANPQWNRDTYARIDGELDVTKQKVSRITGKVYGVRDNEKVRPLFKMDGFSVVRTLRLPDGNWRRVLKEVVFYRDLATGRIMESWRNPYTDEDVRVVPIANDPFNYDIRDTKPQPPSYGGLNRDTRPPEPFLLDWSEGPDGTLILETGIDLFYPAALQPSQWPRESAGTFNRVSEHFLFFVKRADIENRRLTALPVTGSWSRITPWLPWMLMGQAPGFINYFASFATMTNGIADLPDDLVAAARAINPGYLEAPTEDYGPSLSSLEHYAREQRPAPVPAGWSPPQPPPPPQLPPMPPRGG</sequence>
<evidence type="ECO:0000313" key="2">
    <source>
        <dbReference type="EMBL" id="QJQ32050.1"/>
    </source>
</evidence>
<dbReference type="InterPro" id="IPR014990">
    <property type="entry name" value="DUF1838"/>
</dbReference>
<organism evidence="2 3">
    <name type="scientific">Sphingomonas lacunae</name>
    <dbReference type="NCBI Taxonomy" id="2698828"/>
    <lineage>
        <taxon>Bacteria</taxon>
        <taxon>Pseudomonadati</taxon>
        <taxon>Pseudomonadota</taxon>
        <taxon>Alphaproteobacteria</taxon>
        <taxon>Sphingomonadales</taxon>
        <taxon>Sphingomonadaceae</taxon>
        <taxon>Sphingomonas</taxon>
    </lineage>
</organism>
<dbReference type="Pfam" id="PF08894">
    <property type="entry name" value="DUF1838"/>
    <property type="match status" value="1"/>
</dbReference>
<dbReference type="RefSeq" id="WP_169944855.1">
    <property type="nucleotide sequence ID" value="NZ_CP053015.1"/>
</dbReference>
<dbReference type="PROSITE" id="PS51318">
    <property type="entry name" value="TAT"/>
    <property type="match status" value="1"/>
</dbReference>
<dbReference type="AlphaFoldDB" id="A0A6M4AUF4"/>
<evidence type="ECO:0000313" key="3">
    <source>
        <dbReference type="Proteomes" id="UP000503018"/>
    </source>
</evidence>
<gene>
    <name evidence="2" type="ORF">GV829_05930</name>
</gene>
<keyword evidence="3" id="KW-1185">Reference proteome</keyword>
<feature type="compositionally biased region" description="Pro residues" evidence="1">
    <location>
        <begin position="329"/>
        <end position="354"/>
    </location>
</feature>
<proteinExistence type="predicted"/>
<name>A0A6M4AUF4_9SPHN</name>
<dbReference type="Proteomes" id="UP000503018">
    <property type="component" value="Chromosome"/>
</dbReference>
<reference evidence="2 3" key="1">
    <citation type="submission" date="2020-01" db="EMBL/GenBank/DDBJ databases">
        <title>Sphingomonas sp. strain CSW-10.</title>
        <authorList>
            <person name="Chen W.-M."/>
        </authorList>
    </citation>
    <scope>NUCLEOTIDE SEQUENCE [LARGE SCALE GENOMIC DNA]</scope>
    <source>
        <strain evidence="2 3">CSW-10</strain>
    </source>
</reference>
<dbReference type="InterPro" id="IPR006311">
    <property type="entry name" value="TAT_signal"/>
</dbReference>
<protein>
    <submittedName>
        <fullName evidence="2">DUF1838 family protein</fullName>
    </submittedName>
</protein>